<keyword evidence="4" id="KW-0274">FAD</keyword>
<name>A0A9X1Q491_STRM4</name>
<dbReference type="EMBL" id="JAKEIP010000232">
    <property type="protein sequence ID" value="MCF1598687.1"/>
    <property type="molecule type" value="Genomic_DNA"/>
</dbReference>
<dbReference type="GO" id="GO:0016491">
    <property type="term" value="F:oxidoreductase activity"/>
    <property type="evidence" value="ECO:0007669"/>
    <property type="project" value="UniProtKB-KW"/>
</dbReference>
<organism evidence="7 8">
    <name type="scientific">Streptomyces muensis</name>
    <dbReference type="NCBI Taxonomy" id="1077944"/>
    <lineage>
        <taxon>Bacteria</taxon>
        <taxon>Bacillati</taxon>
        <taxon>Actinomycetota</taxon>
        <taxon>Actinomycetes</taxon>
        <taxon>Kitasatosporales</taxon>
        <taxon>Streptomycetaceae</taxon>
        <taxon>Streptomyces</taxon>
    </lineage>
</organism>
<proteinExistence type="inferred from homology"/>
<dbReference type="Pfam" id="PF01565">
    <property type="entry name" value="FAD_binding_4"/>
    <property type="match status" value="1"/>
</dbReference>
<dbReference type="SUPFAM" id="SSF56176">
    <property type="entry name" value="FAD-binding/transporter-associated domain-like"/>
    <property type="match status" value="1"/>
</dbReference>
<protein>
    <submittedName>
        <fullName evidence="7">FAD-binding oxidoreductase</fullName>
    </submittedName>
</protein>
<dbReference type="GO" id="GO:0071949">
    <property type="term" value="F:FAD binding"/>
    <property type="evidence" value="ECO:0007669"/>
    <property type="project" value="InterPro"/>
</dbReference>
<evidence type="ECO:0000313" key="7">
    <source>
        <dbReference type="EMBL" id="MCF1598687.1"/>
    </source>
</evidence>
<gene>
    <name evidence="7" type="ORF">L0P92_34835</name>
</gene>
<evidence type="ECO:0000313" key="8">
    <source>
        <dbReference type="Proteomes" id="UP001139384"/>
    </source>
</evidence>
<dbReference type="RefSeq" id="WP_234767056.1">
    <property type="nucleotide sequence ID" value="NZ_JAKEIP010000232.1"/>
</dbReference>
<dbReference type="Proteomes" id="UP001139384">
    <property type="component" value="Unassembled WGS sequence"/>
</dbReference>
<accession>A0A9X1Q491</accession>
<evidence type="ECO:0000259" key="6">
    <source>
        <dbReference type="PROSITE" id="PS51387"/>
    </source>
</evidence>
<evidence type="ECO:0000256" key="2">
    <source>
        <dbReference type="ARBA" id="ARBA00005466"/>
    </source>
</evidence>
<dbReference type="Gene3D" id="3.30.43.10">
    <property type="entry name" value="Uridine Diphospho-n-acetylenolpyruvylglucosamine Reductase, domain 2"/>
    <property type="match status" value="1"/>
</dbReference>
<dbReference type="AlphaFoldDB" id="A0A9X1Q491"/>
<feature type="domain" description="FAD-binding PCMH-type" evidence="6">
    <location>
        <begin position="31"/>
        <end position="199"/>
    </location>
</feature>
<dbReference type="InterPro" id="IPR016167">
    <property type="entry name" value="FAD-bd_PCMH_sub1"/>
</dbReference>
<sequence length="442" mass="46869">MTSPRHLTEPPLLHPGQPGYDDELAGFQTGFALRPGLVVPARDAADVTAAVRYAGERRLHVGIRATGHGLPGPVEGGVLVSTRRMDRVSVDPGSRTVRVQAGVRWGQVVAAAAPYGLAPLNGSAPSVGAVSYTLGGGLGILAREFGYAADHVRSLDVVTADGRLRQVTPESDSDLYWALLGAGHALGVVTGMEIGLVPVRTLYGGSLAFDGRDVDPAVVLRAYEEWTRTVPEGLTSSFAAVPYPDIPALPPHLRGRCVVSVRVAHTGPDGDRIVAPLRRIGPVLSDSLREMPYSESHTIHSDPDFPHTYYGDSAVVSELDVRRVARVLERTGPEAAGAMCVVQVNHLGGALGRPAPNSVPYREGGFLVRMLTMADRERAREILDPAFELLAPVTLGRALNFAFGAGDRSAGLYDAATRKRLAGIKSRYDPANLFSANYGVSG</sequence>
<evidence type="ECO:0000256" key="1">
    <source>
        <dbReference type="ARBA" id="ARBA00001974"/>
    </source>
</evidence>
<evidence type="ECO:0000256" key="5">
    <source>
        <dbReference type="ARBA" id="ARBA00023002"/>
    </source>
</evidence>
<evidence type="ECO:0000256" key="3">
    <source>
        <dbReference type="ARBA" id="ARBA00022630"/>
    </source>
</evidence>
<keyword evidence="3" id="KW-0285">Flavoprotein</keyword>
<dbReference type="Gene3D" id="3.40.462.20">
    <property type="match status" value="1"/>
</dbReference>
<keyword evidence="5" id="KW-0560">Oxidoreductase</keyword>
<dbReference type="InterPro" id="IPR006093">
    <property type="entry name" value="Oxy_OxRdtase_FAD_BS"/>
</dbReference>
<dbReference type="InterPro" id="IPR016169">
    <property type="entry name" value="FAD-bd_PCMH_sub2"/>
</dbReference>
<evidence type="ECO:0000256" key="4">
    <source>
        <dbReference type="ARBA" id="ARBA00022827"/>
    </source>
</evidence>
<comment type="cofactor">
    <cofactor evidence="1">
        <name>FAD</name>
        <dbReference type="ChEBI" id="CHEBI:57692"/>
    </cofactor>
</comment>
<keyword evidence="8" id="KW-1185">Reference proteome</keyword>
<dbReference type="InterPro" id="IPR036318">
    <property type="entry name" value="FAD-bd_PCMH-like_sf"/>
</dbReference>
<dbReference type="InterPro" id="IPR016166">
    <property type="entry name" value="FAD-bd_PCMH"/>
</dbReference>
<reference evidence="7" key="1">
    <citation type="submission" date="2022-01" db="EMBL/GenBank/DDBJ databases">
        <title>Draft Genome Sequences of Seven Type Strains of the Genus Streptomyces.</title>
        <authorList>
            <person name="Aziz S."/>
            <person name="Coretto E."/>
            <person name="Chronakova A."/>
            <person name="Sproer C."/>
            <person name="Huber K."/>
            <person name="Nouioui I."/>
            <person name="Gross H."/>
        </authorList>
    </citation>
    <scope>NUCLEOTIDE SEQUENCE</scope>
    <source>
        <strain evidence="7">DSM 103493</strain>
    </source>
</reference>
<dbReference type="Gene3D" id="3.30.465.10">
    <property type="match status" value="1"/>
</dbReference>
<comment type="similarity">
    <text evidence="2">Belongs to the oxygen-dependent FAD-linked oxidoreductase family.</text>
</comment>
<dbReference type="PROSITE" id="PS00862">
    <property type="entry name" value="OX2_COVAL_FAD"/>
    <property type="match status" value="1"/>
</dbReference>
<dbReference type="PANTHER" id="PTHR42973">
    <property type="entry name" value="BINDING OXIDOREDUCTASE, PUTATIVE (AFU_ORTHOLOGUE AFUA_1G17690)-RELATED"/>
    <property type="match status" value="1"/>
</dbReference>
<comment type="caution">
    <text evidence="7">The sequence shown here is derived from an EMBL/GenBank/DDBJ whole genome shotgun (WGS) entry which is preliminary data.</text>
</comment>
<dbReference type="PANTHER" id="PTHR42973:SF39">
    <property type="entry name" value="FAD-BINDING PCMH-TYPE DOMAIN-CONTAINING PROTEIN"/>
    <property type="match status" value="1"/>
</dbReference>
<dbReference type="PROSITE" id="PS51387">
    <property type="entry name" value="FAD_PCMH"/>
    <property type="match status" value="1"/>
</dbReference>
<dbReference type="InterPro" id="IPR050416">
    <property type="entry name" value="FAD-linked_Oxidoreductase"/>
</dbReference>
<dbReference type="InterPro" id="IPR006094">
    <property type="entry name" value="Oxid_FAD_bind_N"/>
</dbReference>